<protein>
    <submittedName>
        <fullName evidence="3">Uncharacterized protein</fullName>
    </submittedName>
</protein>
<evidence type="ECO:0000256" key="2">
    <source>
        <dbReference type="SAM" id="Phobius"/>
    </source>
</evidence>
<dbReference type="EMBL" id="JAKEKT020000123">
    <property type="protein sequence ID" value="KAL1635005.1"/>
    <property type="molecule type" value="Genomic_DNA"/>
</dbReference>
<feature type="compositionally biased region" description="Polar residues" evidence="1">
    <location>
        <begin position="119"/>
        <end position="174"/>
    </location>
</feature>
<gene>
    <name evidence="3" type="ORF">SLS58_010456</name>
</gene>
<feature type="compositionally biased region" description="Low complexity" evidence="1">
    <location>
        <begin position="449"/>
        <end position="462"/>
    </location>
</feature>
<feature type="compositionally biased region" description="Low complexity" evidence="1">
    <location>
        <begin position="527"/>
        <end position="538"/>
    </location>
</feature>
<keyword evidence="2" id="KW-0812">Transmembrane</keyword>
<sequence>MSFQLFPPPQKKQKPINLKRPAQPASPEPAVELLERAKAPVDFHELVIKVNSNPASPIDTPPQAHVASSTAGKSQPKAPATGPNKITRSDSPQSRARSSSFRSGNGRTTPSSGGHPANSPDNTSPNRESEDTISPLSQAARQFYTASPSFSDATTLVRNQSTATHRSKLSQTSPKEAPVMRSIFPRYNPDLPLSHQQYKPTQPSPTDIPKDKISRKPYSPTFYVPHANVLRSSSAEEPYYTPKIELGALWDAANGKARPEGWRTYALQMHCRKASSPSHSPIDGEESFVFGASPVQPFYSLEQALIDKDTNACEVLISRNDPTRPRDNAHSLPIAHLAIQTPPPHGPLPTPPGPDLAIPPQATPITTITPKLATLAALEAAAQSPRASEIASFDPKAESPAAAALAGEAVAACEAQNACTLRYCPVAEPLMPPYEQGKTGTCLEAARETTTTTTTSNNNNNNDNKKTKGRGKAAAVRTPSPPVAAANNHITPPPPPTTITLLNPFAAPRSSAANTPEHQKPNPYDTSNNNNAASSSSRPPSPAPDEVLARLALHTATLTIDAAAIAALGTDKTGPSHAHSPHPHVIDVAVAAVLAVLVAERRRGGVPAPVVPAPVVSFPAAPAGGPRGSPTPGAAGGGVEQVYGGGTWPSPAGAAATTLLQFDGPPTPAARRWPGMEAVGPRELVREKVRLGSWGWWFGTTEEKEAEKARKRDVKARTGKGVVDIEMGRGVRGLGAGERGGEGKEEEKDEGMHWALELLVMLVVFAFKVVWFLVTVLFKVLGKVVGVVNRCAAKA</sequence>
<feature type="compositionally biased region" description="Pro residues" evidence="1">
    <location>
        <begin position="1"/>
        <end position="10"/>
    </location>
</feature>
<keyword evidence="2" id="KW-0472">Membrane</keyword>
<evidence type="ECO:0000256" key="1">
    <source>
        <dbReference type="SAM" id="MobiDB-lite"/>
    </source>
</evidence>
<keyword evidence="4" id="KW-1185">Reference proteome</keyword>
<feature type="region of interest" description="Disordered" evidence="1">
    <location>
        <begin position="52"/>
        <end position="211"/>
    </location>
</feature>
<evidence type="ECO:0000313" key="4">
    <source>
        <dbReference type="Proteomes" id="UP001521184"/>
    </source>
</evidence>
<comment type="caution">
    <text evidence="3">The sequence shown here is derived from an EMBL/GenBank/DDBJ whole genome shotgun (WGS) entry which is preliminary data.</text>
</comment>
<keyword evidence="2" id="KW-1133">Transmembrane helix</keyword>
<reference evidence="3 4" key="1">
    <citation type="journal article" date="2023" name="Plant Dis.">
        <title>First Report of Diplodia intermedia Causing Canker and Dieback Diseases on Apple Trees in Canada.</title>
        <authorList>
            <person name="Ellouze W."/>
            <person name="Ilyukhin E."/>
            <person name="Sulman M."/>
            <person name="Ali S."/>
        </authorList>
    </citation>
    <scope>NUCLEOTIDE SEQUENCE [LARGE SCALE GENOMIC DNA]</scope>
    <source>
        <strain evidence="3 4">M45-28</strain>
    </source>
</reference>
<feature type="compositionally biased region" description="Polar residues" evidence="1">
    <location>
        <begin position="194"/>
        <end position="205"/>
    </location>
</feature>
<feature type="transmembrane region" description="Helical" evidence="2">
    <location>
        <begin position="754"/>
        <end position="778"/>
    </location>
</feature>
<organism evidence="3 4">
    <name type="scientific">Diplodia intermedia</name>
    <dbReference type="NCBI Taxonomy" id="856260"/>
    <lineage>
        <taxon>Eukaryota</taxon>
        <taxon>Fungi</taxon>
        <taxon>Dikarya</taxon>
        <taxon>Ascomycota</taxon>
        <taxon>Pezizomycotina</taxon>
        <taxon>Dothideomycetes</taxon>
        <taxon>Dothideomycetes incertae sedis</taxon>
        <taxon>Botryosphaeriales</taxon>
        <taxon>Botryosphaeriaceae</taxon>
        <taxon>Diplodia</taxon>
    </lineage>
</organism>
<evidence type="ECO:0000313" key="3">
    <source>
        <dbReference type="EMBL" id="KAL1635005.1"/>
    </source>
</evidence>
<feature type="compositionally biased region" description="Low complexity" evidence="1">
    <location>
        <begin position="89"/>
        <end position="103"/>
    </location>
</feature>
<feature type="region of interest" description="Disordered" evidence="1">
    <location>
        <begin position="1"/>
        <end position="33"/>
    </location>
</feature>
<feature type="region of interest" description="Disordered" evidence="1">
    <location>
        <begin position="448"/>
        <end position="545"/>
    </location>
</feature>
<proteinExistence type="predicted"/>
<dbReference type="Proteomes" id="UP001521184">
    <property type="component" value="Unassembled WGS sequence"/>
</dbReference>
<name>A0ABR3T5Z5_9PEZI</name>
<accession>A0ABR3T5Z5</accession>